<keyword evidence="2" id="KW-1185">Reference proteome</keyword>
<dbReference type="EMBL" id="KQ979254">
    <property type="protein sequence ID" value="KYN22092.1"/>
    <property type="molecule type" value="Genomic_DNA"/>
</dbReference>
<reference evidence="1 2" key="1">
    <citation type="submission" date="2015-09" db="EMBL/GenBank/DDBJ databases">
        <title>Trachymyrmex cornetzi WGS genome.</title>
        <authorList>
            <person name="Nygaard S."/>
            <person name="Hu H."/>
            <person name="Boomsma J."/>
            <person name="Zhang G."/>
        </authorList>
    </citation>
    <scope>NUCLEOTIDE SEQUENCE [LARGE SCALE GENOMIC DNA]</scope>
    <source>
        <strain evidence="1">Tcor2-1</strain>
        <tissue evidence="1">Whole body</tissue>
    </source>
</reference>
<proteinExistence type="predicted"/>
<sequence length="374" mass="41546">MSKVENAPIFGDNLTAVEAISAKLAEVTRLAEKLDARLCEAGAKTRPMSIPAVVTSSASSLLSISATSPSNKSMHTTSNTTTSSMTASAVSVIAEMQPITSETVATKIKSDVIKSITPTMEKFNDSLFHIRPQSMENIEISNKDFNSKEFIENSRCESAIGEYNVEGYTTATECSTTPPPRSRSESFVTSPECEDLSIIAPVVTYSGSTWYLYEEKSNKIIKEVTETTILRVLHDIRLGVASYKVVSNTVQDHRQYIDVKDIQSVEDVLEAESREKTDDIHHHLDLSSFKESKNYTGKSSKKVQSDQNIATKIREQVLNESTCSNLREYEDIPLSSQNFLLHEDSEIKISSMKKDDNLEGEDFLEKTRKVSLQV</sequence>
<name>A0A151JAV7_9HYME</name>
<evidence type="ECO:0000313" key="1">
    <source>
        <dbReference type="EMBL" id="KYN22092.1"/>
    </source>
</evidence>
<protein>
    <submittedName>
        <fullName evidence="1">Uncharacterized protein</fullName>
    </submittedName>
</protein>
<dbReference type="Proteomes" id="UP000078492">
    <property type="component" value="Unassembled WGS sequence"/>
</dbReference>
<organism evidence="1 2">
    <name type="scientific">Trachymyrmex cornetzi</name>
    <dbReference type="NCBI Taxonomy" id="471704"/>
    <lineage>
        <taxon>Eukaryota</taxon>
        <taxon>Metazoa</taxon>
        <taxon>Ecdysozoa</taxon>
        <taxon>Arthropoda</taxon>
        <taxon>Hexapoda</taxon>
        <taxon>Insecta</taxon>
        <taxon>Pterygota</taxon>
        <taxon>Neoptera</taxon>
        <taxon>Endopterygota</taxon>
        <taxon>Hymenoptera</taxon>
        <taxon>Apocrita</taxon>
        <taxon>Aculeata</taxon>
        <taxon>Formicoidea</taxon>
        <taxon>Formicidae</taxon>
        <taxon>Myrmicinae</taxon>
        <taxon>Trachymyrmex</taxon>
    </lineage>
</organism>
<dbReference type="STRING" id="471704.A0A151JAV7"/>
<dbReference type="AlphaFoldDB" id="A0A151JAV7"/>
<accession>A0A151JAV7</accession>
<evidence type="ECO:0000313" key="2">
    <source>
        <dbReference type="Proteomes" id="UP000078492"/>
    </source>
</evidence>
<gene>
    <name evidence="1" type="ORF">ALC57_05510</name>
</gene>